<evidence type="ECO:0000313" key="2">
    <source>
        <dbReference type="Proteomes" id="UP000304382"/>
    </source>
</evidence>
<proteinExistence type="predicted"/>
<protein>
    <submittedName>
        <fullName evidence="1">Mandelate racemase</fullName>
    </submittedName>
</protein>
<evidence type="ECO:0000313" key="1">
    <source>
        <dbReference type="EMBL" id="GCF14391.1"/>
    </source>
</evidence>
<comment type="caution">
    <text evidence="1">The sequence shown here is derived from an EMBL/GenBank/DDBJ whole genome shotgun (WGS) entry which is preliminary data.</text>
</comment>
<dbReference type="Gene3D" id="3.20.20.120">
    <property type="entry name" value="Enolase-like C-terminal domain"/>
    <property type="match status" value="1"/>
</dbReference>
<accession>A0A4C2EIR7</accession>
<dbReference type="AlphaFoldDB" id="A0A4C2EIR7"/>
<gene>
    <name evidence="1" type="ORF">Harman_23260</name>
</gene>
<name>A0A4C2EIR7_9EURY</name>
<dbReference type="OrthoDB" id="191980at2157"/>
<keyword evidence="2" id="KW-1185">Reference proteome</keyword>
<organism evidence="1 2">
    <name type="scientific">Haloarcula mannanilytica</name>
    <dbReference type="NCBI Taxonomy" id="2509225"/>
    <lineage>
        <taxon>Archaea</taxon>
        <taxon>Methanobacteriati</taxon>
        <taxon>Methanobacteriota</taxon>
        <taxon>Stenosarchaea group</taxon>
        <taxon>Halobacteria</taxon>
        <taxon>Halobacteriales</taxon>
        <taxon>Haloarculaceae</taxon>
        <taxon>Haloarcula</taxon>
    </lineage>
</organism>
<sequence>MTVSVTETELRVFDLETRMPFHFGNVEVTEIPKVFLRITAEIDGETQSGTAMGGLIPGWFYKDPDMRLVTGLTNMIEVFRAGMDHARALEPAPTAFACWWSLYERQREWASETDHPPLLWSYGVSLVEQALIDAVCRRKDTTFAAAVRKNVLGIDLGCIYEELSTYEPADLLPAEPLTSTAIRHTVGQEDPLTDNDPTPGSRLADGLPQTLAEYVRRDDVNHFKIKLSADLERDRERLVDIAELLADLGVTEYRCTVDANEGYESVREFKRQWMSHTDEPALAALFERLTYVEQPLARDDAFTSATKGVLERWDDAPPIIIDESDGRIDSAGTALEYGYAGTSHKNCKGVFKGVVNACLIAHRNRTDTDQQYVLSAEDLTTVGPVELLQDLAVTATIGADHVERNGHHYFRGLDAFPESVQHEVLEAHGDLYRRHEEGFPTLDVQGGKIDLTSVVDAPFGVGTTFDSGQFTSIDEWIDQLHT</sequence>
<reference evidence="1 2" key="1">
    <citation type="submission" date="2019-02" db="EMBL/GenBank/DDBJ databases">
        <title>Haloarcula mannanilyticum sp. nov., a mannan degrading haloarchaeon isolated from commercial salt.</title>
        <authorList>
            <person name="Enomoto S."/>
            <person name="Shimane Y."/>
            <person name="Kamekura M."/>
            <person name="Ito T."/>
            <person name="Moriya O."/>
            <person name="Ihara K."/>
            <person name="Takahashi-Ando N."/>
            <person name="Fukushima Y."/>
            <person name="Yoshida Y."/>
            <person name="Usama R."/>
            <person name="Takai K."/>
            <person name="Minegishi H."/>
        </authorList>
    </citation>
    <scope>NUCLEOTIDE SEQUENCE [LARGE SCALE GENOMIC DNA]</scope>
    <source>
        <strain evidence="1 2">MD130-1</strain>
    </source>
</reference>
<dbReference type="RefSeq" id="WP_137683980.1">
    <property type="nucleotide sequence ID" value="NZ_BIXZ01000003.1"/>
</dbReference>
<dbReference type="Proteomes" id="UP000304382">
    <property type="component" value="Unassembled WGS sequence"/>
</dbReference>
<dbReference type="SUPFAM" id="SSF51604">
    <property type="entry name" value="Enolase C-terminal domain-like"/>
    <property type="match status" value="1"/>
</dbReference>
<dbReference type="EMBL" id="BIXZ01000003">
    <property type="protein sequence ID" value="GCF14391.1"/>
    <property type="molecule type" value="Genomic_DNA"/>
</dbReference>
<dbReference type="InterPro" id="IPR036849">
    <property type="entry name" value="Enolase-like_C_sf"/>
</dbReference>